<keyword evidence="10" id="KW-0067">ATP-binding</keyword>
<feature type="domain" description="PAS" evidence="18">
    <location>
        <begin position="495"/>
        <end position="566"/>
    </location>
</feature>
<dbReference type="Gene3D" id="3.40.50.2300">
    <property type="match status" value="1"/>
</dbReference>
<evidence type="ECO:0000259" key="17">
    <source>
        <dbReference type="PROSITE" id="PS50110"/>
    </source>
</evidence>
<dbReference type="CDD" id="cd16922">
    <property type="entry name" value="HATPase_EvgS-ArcB-TorS-like"/>
    <property type="match status" value="1"/>
</dbReference>
<sequence>MTGPQTLEDMGTSSSAATEPRTASSTPSSSLAMRQDLDQTLQTSQNSTNQPSQNAMFMELPKPPSSAEASLAALQYLPVPVIVLSSLKTVLVANDALGTLLGLDLTATPHQDVSSEGTSSGMSMIEALRGQTLSQLGIDMLQDGQPVWIDWERFFDTLASDIERKSSASDVPPRPLLASDRSRDGSLGSSSRNDSRLPGSAATGKANAELGASNSRAVVHDSVVQVVVSPRQREISSGPPRQTRWVNVTDSQVQATMVISMWKMDDQQYYTLTFTSPELSPKSNPPPLSRTVSRVAANDLTSPALSSSPGSSNPSPTAGPGIVGSPSALSASSPSLPLLHQPAHPGSASAPSALQKITRMKDAILNSMEIPVFAMWKDQSLTIPNRAGSELLSRDVDPLSADGYDFTSRLKIYTEDFKETIPPEEYPLIKATTTRKPVKNFRGGTIDPKTGLHTRWDCSAEPIFDERTNEFLAAVLWMRDVTEYTDQIAAQAEEIDQQFQVICDTMPQMLWTTGRDGKHEYFSQRWYDYTGLTEAESMRVSGWTKAFHPDDVPMALEKWEQSLRTGEAYDIEYRCRRRDGEWRWMLGRAVPLKDRRTGNILKWFGTCTDIHEVAQARTEARQTREQLLNVISHSKVTLWAVNRNRDLVLQEGKLMWDDLNGVGTPKYLGQRLYDLLDQHYGASGLLIYRTPIENIFSGKSKEEVSEHRLAGSGRWFRTRFVAVQSQKSTSAPGSEERKDGVVEEVIGVSMDVTELKNREADLHTQESENTRLVAKEAAAKEASRLKSQFLANMSHEIRTPIAGVIGMCELLLDTGLDREQRECAENIARSANGLLTVINDILDFSKVESGRLDIEEVQFSPAVVIHDVNRMLKFAAERKGLAFKSNYRVRNDLKLMGDPGRVRQIITNLLTNSIKFTSEGSVTLAVTSDKEDDNTIQLRFVVEDTGIGIEEEVRKKLFQPFSQADSSTARRFGGTGLGLTICKNLVNLMRGDITLESALGSGTRASFWIPFNKPSFQGEESPLADIGTLPDWLQPELSLSCESSDPDITRDPGTPPQSPLKDTQHRPPGAQHAHVPGAVQPGQLPTSIDAVLSEAERKNFHILVVEDNAINQQIALKTIKKLKFSASAVWNGKQALDYVSQEPTPQHPRPDIILMDVQMPILDGYRATHLLRRHAPYMDIPALLRVPVVAMTASAIQGDKEKCQKAGMDDYMAKPVKGKTLERMLVKWIHETKNKGWTHEKAGLPSSKHDAECGQNDEEQSSPEGSPDRSSQLEPEARDAQGSPLNLSRQSSETRNREIAQEAQMPGPETENERGLRRAAAEEKASSLRDDKLLDASGSRSMNENPRTGGSPLSTPLTVENVTRLSDDQQQQNLGQGLAAQIPQSQNSSLAVNGIPLSAPPSKVKTSTVANSDRPPDPPPPIRTESNESDKTLTNKDRRAESDPIKASQKSSMESGSKSGR</sequence>
<feature type="region of interest" description="Disordered" evidence="15">
    <location>
        <begin position="1"/>
        <end position="63"/>
    </location>
</feature>
<dbReference type="InterPro" id="IPR035965">
    <property type="entry name" value="PAS-like_dom_sf"/>
</dbReference>
<dbReference type="InterPro" id="IPR036890">
    <property type="entry name" value="HATPase_C_sf"/>
</dbReference>
<evidence type="ECO:0000256" key="15">
    <source>
        <dbReference type="SAM" id="MobiDB-lite"/>
    </source>
</evidence>
<keyword evidence="9" id="KW-0418">Kinase</keyword>
<keyword evidence="12" id="KW-0902">Two-component regulatory system</keyword>
<evidence type="ECO:0000259" key="19">
    <source>
        <dbReference type="PROSITE" id="PS50113"/>
    </source>
</evidence>
<dbReference type="GeneID" id="28901947"/>
<dbReference type="SMART" id="SM00448">
    <property type="entry name" value="REC"/>
    <property type="match status" value="1"/>
</dbReference>
<dbReference type="InterPro" id="IPR004358">
    <property type="entry name" value="Sig_transdc_His_kin-like_C"/>
</dbReference>
<dbReference type="InterPro" id="IPR005467">
    <property type="entry name" value="His_kinase_dom"/>
</dbReference>
<dbReference type="InterPro" id="IPR003594">
    <property type="entry name" value="HATPase_dom"/>
</dbReference>
<dbReference type="NCBIfam" id="TIGR00229">
    <property type="entry name" value="sensory_box"/>
    <property type="match status" value="1"/>
</dbReference>
<feature type="domain" description="PAC" evidence="19">
    <location>
        <begin position="569"/>
        <end position="622"/>
    </location>
</feature>
<dbReference type="InterPro" id="IPR011006">
    <property type="entry name" value="CheY-like_superfamily"/>
</dbReference>
<dbReference type="GO" id="GO:0005524">
    <property type="term" value="F:ATP binding"/>
    <property type="evidence" value="ECO:0007669"/>
    <property type="project" value="UniProtKB-KW"/>
</dbReference>
<dbReference type="Pfam" id="PF08447">
    <property type="entry name" value="PAS_3"/>
    <property type="match status" value="1"/>
</dbReference>
<dbReference type="InterPro" id="IPR013655">
    <property type="entry name" value="PAS_fold_3"/>
</dbReference>
<dbReference type="Gene3D" id="1.10.287.130">
    <property type="match status" value="1"/>
</dbReference>
<dbReference type="EMBL" id="KV407455">
    <property type="protein sequence ID" value="KZF25304.1"/>
    <property type="molecule type" value="Genomic_DNA"/>
</dbReference>
<dbReference type="SUPFAM" id="SSF52172">
    <property type="entry name" value="CheY-like"/>
    <property type="match status" value="1"/>
</dbReference>
<dbReference type="PANTHER" id="PTHR45339:SF1">
    <property type="entry name" value="HYBRID SIGNAL TRANSDUCTION HISTIDINE KINASE J"/>
    <property type="match status" value="1"/>
</dbReference>
<evidence type="ECO:0000256" key="10">
    <source>
        <dbReference type="ARBA" id="ARBA00022840"/>
    </source>
</evidence>
<feature type="compositionally biased region" description="Basic and acidic residues" evidence="15">
    <location>
        <begin position="1425"/>
        <end position="1444"/>
    </location>
</feature>
<dbReference type="InterPro" id="IPR036097">
    <property type="entry name" value="HisK_dim/P_sf"/>
</dbReference>
<evidence type="ECO:0000256" key="6">
    <source>
        <dbReference type="ARBA" id="ARBA00022679"/>
    </source>
</evidence>
<dbReference type="SUPFAM" id="SSF55874">
    <property type="entry name" value="ATPase domain of HSP90 chaperone/DNA topoisomerase II/histidine kinase"/>
    <property type="match status" value="1"/>
</dbReference>
<feature type="compositionally biased region" description="Basic and acidic residues" evidence="15">
    <location>
        <begin position="1311"/>
        <end position="1334"/>
    </location>
</feature>
<feature type="region of interest" description="Disordered" evidence="15">
    <location>
        <begin position="1040"/>
        <end position="1084"/>
    </location>
</feature>
<feature type="region of interest" description="Disordered" evidence="15">
    <location>
        <begin position="301"/>
        <end position="351"/>
    </location>
</feature>
<keyword evidence="13" id="KW-0472">Membrane</keyword>
<evidence type="ECO:0000256" key="4">
    <source>
        <dbReference type="ARBA" id="ARBA00022475"/>
    </source>
</evidence>
<feature type="compositionally biased region" description="Low complexity" evidence="15">
    <location>
        <begin position="1368"/>
        <end position="1381"/>
    </location>
</feature>
<dbReference type="FunFam" id="1.10.287.130:FF:000003">
    <property type="entry name" value="Histidine kinase"/>
    <property type="match status" value="1"/>
</dbReference>
<feature type="compositionally biased region" description="Polar residues" evidence="15">
    <location>
        <begin position="1382"/>
        <end position="1391"/>
    </location>
</feature>
<dbReference type="InterPro" id="IPR000700">
    <property type="entry name" value="PAS-assoc_C"/>
</dbReference>
<reference evidence="20 21" key="1">
    <citation type="journal article" date="2016" name="Fungal Biol.">
        <title>The genome of Xylona heveae provides a window into fungal endophytism.</title>
        <authorList>
            <person name="Gazis R."/>
            <person name="Kuo A."/>
            <person name="Riley R."/>
            <person name="LaButti K."/>
            <person name="Lipzen A."/>
            <person name="Lin J."/>
            <person name="Amirebrahimi M."/>
            <person name="Hesse C.N."/>
            <person name="Spatafora J.W."/>
            <person name="Henrissat B."/>
            <person name="Hainaut M."/>
            <person name="Grigoriev I.V."/>
            <person name="Hibbett D.S."/>
        </authorList>
    </citation>
    <scope>NUCLEOTIDE SEQUENCE [LARGE SCALE GENOMIC DNA]</scope>
    <source>
        <strain evidence="20 21">TC161</strain>
    </source>
</reference>
<evidence type="ECO:0000256" key="14">
    <source>
        <dbReference type="PROSITE-ProRule" id="PRU00169"/>
    </source>
</evidence>
<evidence type="ECO:0000259" key="18">
    <source>
        <dbReference type="PROSITE" id="PS50112"/>
    </source>
</evidence>
<dbReference type="SUPFAM" id="SSF47384">
    <property type="entry name" value="Homodimeric domain of signal transducing histidine kinase"/>
    <property type="match status" value="1"/>
</dbReference>
<dbReference type="InterPro" id="IPR003661">
    <property type="entry name" value="HisK_dim/P_dom"/>
</dbReference>
<evidence type="ECO:0000313" key="20">
    <source>
        <dbReference type="EMBL" id="KZF25304.1"/>
    </source>
</evidence>
<comment type="catalytic activity">
    <reaction evidence="1">
        <text>ATP + protein L-histidine = ADP + protein N-phospho-L-histidine.</text>
        <dbReference type="EC" id="2.7.13.3"/>
    </reaction>
</comment>
<dbReference type="OMA" id="EIEKWFG"/>
<dbReference type="PROSITE" id="PS50110">
    <property type="entry name" value="RESPONSE_REGULATORY"/>
    <property type="match status" value="1"/>
</dbReference>
<dbReference type="Gene3D" id="3.30.565.10">
    <property type="entry name" value="Histidine kinase-like ATPase, C-terminal domain"/>
    <property type="match status" value="1"/>
</dbReference>
<dbReference type="PROSITE" id="PS50109">
    <property type="entry name" value="HIS_KIN"/>
    <property type="match status" value="1"/>
</dbReference>
<keyword evidence="6" id="KW-0808">Transferase</keyword>
<evidence type="ECO:0000256" key="1">
    <source>
        <dbReference type="ARBA" id="ARBA00000085"/>
    </source>
</evidence>
<dbReference type="STRING" id="1328760.A0A165IS32"/>
<feature type="compositionally biased region" description="Low complexity" evidence="15">
    <location>
        <begin position="1446"/>
        <end position="1461"/>
    </location>
</feature>
<feature type="domain" description="Response regulatory" evidence="17">
    <location>
        <begin position="1101"/>
        <end position="1229"/>
    </location>
</feature>
<keyword evidence="8" id="KW-0547">Nucleotide-binding</keyword>
<dbReference type="InterPro" id="IPR001610">
    <property type="entry name" value="PAC"/>
</dbReference>
<evidence type="ECO:0000256" key="2">
    <source>
        <dbReference type="ARBA" id="ARBA00004651"/>
    </source>
</evidence>
<dbReference type="PROSITE" id="PS50112">
    <property type="entry name" value="PAS"/>
    <property type="match status" value="1"/>
</dbReference>
<feature type="compositionally biased region" description="Low complexity" evidence="15">
    <location>
        <begin position="39"/>
        <end position="54"/>
    </location>
</feature>
<feature type="compositionally biased region" description="Polar residues" evidence="15">
    <location>
        <begin position="1262"/>
        <end position="1273"/>
    </location>
</feature>
<dbReference type="RefSeq" id="XP_018190859.1">
    <property type="nucleotide sequence ID" value="XM_018336810.1"/>
</dbReference>
<feature type="compositionally biased region" description="Polar residues" evidence="15">
    <location>
        <begin position="11"/>
        <end position="32"/>
    </location>
</feature>
<dbReference type="Gene3D" id="3.30.450.20">
    <property type="entry name" value="PAS domain"/>
    <property type="match status" value="2"/>
</dbReference>
<evidence type="ECO:0000256" key="8">
    <source>
        <dbReference type="ARBA" id="ARBA00022741"/>
    </source>
</evidence>
<evidence type="ECO:0000256" key="7">
    <source>
        <dbReference type="ARBA" id="ARBA00022692"/>
    </source>
</evidence>
<keyword evidence="21" id="KW-1185">Reference proteome</keyword>
<name>A0A165IS32_XYLHT</name>
<dbReference type="InterPro" id="IPR001789">
    <property type="entry name" value="Sig_transdc_resp-reg_receiver"/>
</dbReference>
<dbReference type="SMART" id="SM00388">
    <property type="entry name" value="HisKA"/>
    <property type="match status" value="1"/>
</dbReference>
<dbReference type="PANTHER" id="PTHR45339">
    <property type="entry name" value="HYBRID SIGNAL TRANSDUCTION HISTIDINE KINASE J"/>
    <property type="match status" value="1"/>
</dbReference>
<feature type="compositionally biased region" description="Basic and acidic residues" evidence="15">
    <location>
        <begin position="1237"/>
        <end position="1252"/>
    </location>
</feature>
<dbReference type="CDD" id="cd17546">
    <property type="entry name" value="REC_hyHK_CKI1_RcsC-like"/>
    <property type="match status" value="1"/>
</dbReference>
<evidence type="ECO:0000259" key="16">
    <source>
        <dbReference type="PROSITE" id="PS50109"/>
    </source>
</evidence>
<keyword evidence="5 14" id="KW-0597">Phosphoprotein</keyword>
<dbReference type="InterPro" id="IPR000014">
    <property type="entry name" value="PAS"/>
</dbReference>
<proteinExistence type="predicted"/>
<comment type="subcellular location">
    <subcellularLocation>
        <location evidence="2">Cell membrane</location>
        <topology evidence="2">Multi-pass membrane protein</topology>
    </subcellularLocation>
</comment>
<organism evidence="20 21">
    <name type="scientific">Xylona heveae (strain CBS 132557 / TC161)</name>
    <dbReference type="NCBI Taxonomy" id="1328760"/>
    <lineage>
        <taxon>Eukaryota</taxon>
        <taxon>Fungi</taxon>
        <taxon>Dikarya</taxon>
        <taxon>Ascomycota</taxon>
        <taxon>Pezizomycotina</taxon>
        <taxon>Xylonomycetes</taxon>
        <taxon>Xylonales</taxon>
        <taxon>Xylonaceae</taxon>
        <taxon>Xylona</taxon>
    </lineage>
</organism>
<feature type="region of interest" description="Disordered" evidence="15">
    <location>
        <begin position="1237"/>
        <end position="1461"/>
    </location>
</feature>
<feature type="modified residue" description="4-aspartylphosphate" evidence="14">
    <location>
        <position position="1156"/>
    </location>
</feature>
<keyword evidence="11" id="KW-1133">Transmembrane helix</keyword>
<dbReference type="InParanoid" id="A0A165IS32"/>
<dbReference type="EC" id="2.7.13.3" evidence="3"/>
<dbReference type="FunFam" id="3.30.450.20:FF:000099">
    <property type="entry name" value="Sensory box sensor histidine kinase"/>
    <property type="match status" value="1"/>
</dbReference>
<dbReference type="OrthoDB" id="60033at2759"/>
<dbReference type="SUPFAM" id="SSF55785">
    <property type="entry name" value="PYP-like sensor domain (PAS domain)"/>
    <property type="match status" value="1"/>
</dbReference>
<dbReference type="FunFam" id="3.30.565.10:FF:000010">
    <property type="entry name" value="Sensor histidine kinase RcsC"/>
    <property type="match status" value="1"/>
</dbReference>
<keyword evidence="4" id="KW-1003">Cell membrane</keyword>
<feature type="domain" description="Histidine kinase" evidence="16">
    <location>
        <begin position="792"/>
        <end position="1013"/>
    </location>
</feature>
<evidence type="ECO:0000256" key="9">
    <source>
        <dbReference type="ARBA" id="ARBA00022777"/>
    </source>
</evidence>
<keyword evidence="7" id="KW-0812">Transmembrane</keyword>
<gene>
    <name evidence="20" type="ORF">L228DRAFT_66202</name>
</gene>
<dbReference type="Proteomes" id="UP000076632">
    <property type="component" value="Unassembled WGS sequence"/>
</dbReference>
<dbReference type="CDD" id="cd00082">
    <property type="entry name" value="HisKA"/>
    <property type="match status" value="1"/>
</dbReference>
<dbReference type="SMART" id="SM00387">
    <property type="entry name" value="HATPase_c"/>
    <property type="match status" value="1"/>
</dbReference>
<evidence type="ECO:0000256" key="13">
    <source>
        <dbReference type="ARBA" id="ARBA00023136"/>
    </source>
</evidence>
<dbReference type="CDD" id="cd00130">
    <property type="entry name" value="PAS"/>
    <property type="match status" value="1"/>
</dbReference>
<dbReference type="Pfam" id="PF00512">
    <property type="entry name" value="HisKA"/>
    <property type="match status" value="1"/>
</dbReference>
<dbReference type="GO" id="GO:0000155">
    <property type="term" value="F:phosphorelay sensor kinase activity"/>
    <property type="evidence" value="ECO:0007669"/>
    <property type="project" value="InterPro"/>
</dbReference>
<dbReference type="SMART" id="SM00086">
    <property type="entry name" value="PAC"/>
    <property type="match status" value="2"/>
</dbReference>
<dbReference type="Pfam" id="PF02518">
    <property type="entry name" value="HATPase_c"/>
    <property type="match status" value="1"/>
</dbReference>
<evidence type="ECO:0000256" key="11">
    <source>
        <dbReference type="ARBA" id="ARBA00022989"/>
    </source>
</evidence>
<accession>A0A165IS32</accession>
<feature type="compositionally biased region" description="Polar residues" evidence="15">
    <location>
        <begin position="1338"/>
        <end position="1364"/>
    </location>
</feature>
<evidence type="ECO:0000256" key="3">
    <source>
        <dbReference type="ARBA" id="ARBA00012438"/>
    </source>
</evidence>
<dbReference type="Pfam" id="PF00072">
    <property type="entry name" value="Response_reg"/>
    <property type="match status" value="1"/>
</dbReference>
<dbReference type="PRINTS" id="PR00344">
    <property type="entry name" value="BCTRLSENSOR"/>
</dbReference>
<feature type="region of interest" description="Disordered" evidence="15">
    <location>
        <begin position="164"/>
        <end position="204"/>
    </location>
</feature>
<dbReference type="SMART" id="SM00091">
    <property type="entry name" value="PAS"/>
    <property type="match status" value="2"/>
</dbReference>
<dbReference type="PROSITE" id="PS50113">
    <property type="entry name" value="PAC"/>
    <property type="match status" value="1"/>
</dbReference>
<evidence type="ECO:0000256" key="12">
    <source>
        <dbReference type="ARBA" id="ARBA00023012"/>
    </source>
</evidence>
<evidence type="ECO:0000256" key="5">
    <source>
        <dbReference type="ARBA" id="ARBA00022553"/>
    </source>
</evidence>
<protein>
    <recommendedName>
        <fullName evidence="3">histidine kinase</fullName>
        <ecNumber evidence="3">2.7.13.3</ecNumber>
    </recommendedName>
</protein>
<dbReference type="GO" id="GO:0005886">
    <property type="term" value="C:plasma membrane"/>
    <property type="evidence" value="ECO:0007669"/>
    <property type="project" value="UniProtKB-SubCell"/>
</dbReference>
<evidence type="ECO:0000313" key="21">
    <source>
        <dbReference type="Proteomes" id="UP000076632"/>
    </source>
</evidence>